<evidence type="ECO:0000313" key="2">
    <source>
        <dbReference type="WBParaSite" id="ES5_v2.g15688.t1"/>
    </source>
</evidence>
<evidence type="ECO:0000313" key="1">
    <source>
        <dbReference type="Proteomes" id="UP000887579"/>
    </source>
</evidence>
<name>A0AC34FEX9_9BILA</name>
<proteinExistence type="predicted"/>
<reference evidence="2" key="1">
    <citation type="submission" date="2022-11" db="UniProtKB">
        <authorList>
            <consortium name="WormBaseParasite"/>
        </authorList>
    </citation>
    <scope>IDENTIFICATION</scope>
</reference>
<dbReference type="Proteomes" id="UP000887579">
    <property type="component" value="Unplaced"/>
</dbReference>
<organism evidence="1 2">
    <name type="scientific">Panagrolaimus sp. ES5</name>
    <dbReference type="NCBI Taxonomy" id="591445"/>
    <lineage>
        <taxon>Eukaryota</taxon>
        <taxon>Metazoa</taxon>
        <taxon>Ecdysozoa</taxon>
        <taxon>Nematoda</taxon>
        <taxon>Chromadorea</taxon>
        <taxon>Rhabditida</taxon>
        <taxon>Tylenchina</taxon>
        <taxon>Panagrolaimomorpha</taxon>
        <taxon>Panagrolaimoidea</taxon>
        <taxon>Panagrolaimidae</taxon>
        <taxon>Panagrolaimus</taxon>
    </lineage>
</organism>
<dbReference type="WBParaSite" id="ES5_v2.g15688.t1">
    <property type="protein sequence ID" value="ES5_v2.g15688.t1"/>
    <property type="gene ID" value="ES5_v2.g15688"/>
</dbReference>
<protein>
    <submittedName>
        <fullName evidence="2">Uncharacterized protein</fullName>
    </submittedName>
</protein>
<sequence length="107" mass="11621">MSIAGMPSSSSSWSVILQIFVIFSCLFVFVASRPADLLQFDDGSNDGGELLNIQRLQKLPYAAAHLNPNQIYTLKRSNPWGNILTDDFAPGGGSDILGIMNYKGLRG</sequence>
<accession>A0AC34FEX9</accession>